<sequence>MTVNPNSIPPNLEESQQLLTDLLEEVTRQSADLAGGQAEDLARGKTAVRCLKETTVTFGDPRSRLIPLTAEEFEGQGVELNYQTRQLMNQFDFYSLVLSVNPRPQENVIIARLECKINFHSEGNEAPIVHRLCPDSQWQWIVKSGVEISLGLDANLDIQAGVDAADLSKLVNLPQYNEFKANVGTKDRLKAFTVLEGLKYQLGKFELFAQGKDCSECFWRIEKPQLLGRSQIEFNLILKVPKGWEAIAFTGEVWIEPDVDWWNRELGDAIDALPGYLKDKFGSERTIARSFAVGQKEEWVGRHKIVLPRG</sequence>
<organism evidence="1 2">
    <name type="scientific">Oxynema aestuarii AP17</name>
    <dbReference type="NCBI Taxonomy" id="2064643"/>
    <lineage>
        <taxon>Bacteria</taxon>
        <taxon>Bacillati</taxon>
        <taxon>Cyanobacteriota</taxon>
        <taxon>Cyanophyceae</taxon>
        <taxon>Oscillatoriophycideae</taxon>
        <taxon>Oscillatoriales</taxon>
        <taxon>Oscillatoriaceae</taxon>
        <taxon>Oxynema</taxon>
        <taxon>Oxynema aestuarii</taxon>
    </lineage>
</organism>
<dbReference type="KEGG" id="oxy:HCG48_16975"/>
<gene>
    <name evidence="1" type="ORF">HCG48_16975</name>
</gene>
<evidence type="ECO:0000313" key="1">
    <source>
        <dbReference type="EMBL" id="QIZ72060.1"/>
    </source>
</evidence>
<reference evidence="1 2" key="1">
    <citation type="submission" date="2020-04" db="EMBL/GenBank/DDBJ databases">
        <authorList>
            <person name="Basu S."/>
            <person name="Maruthanayagam V."/>
            <person name="Chakraborty S."/>
            <person name="Pramanik A."/>
            <person name="Mukherjee J."/>
            <person name="Brink B."/>
        </authorList>
    </citation>
    <scope>NUCLEOTIDE SEQUENCE [LARGE SCALE GENOMIC DNA]</scope>
    <source>
        <strain evidence="1 2">AP17</strain>
    </source>
</reference>
<accession>A0A6H1U1L2</accession>
<evidence type="ECO:0000313" key="2">
    <source>
        <dbReference type="Proteomes" id="UP000500857"/>
    </source>
</evidence>
<dbReference type="EMBL" id="CP051167">
    <property type="protein sequence ID" value="QIZ72060.1"/>
    <property type="molecule type" value="Genomic_DNA"/>
</dbReference>
<dbReference type="Proteomes" id="UP000500857">
    <property type="component" value="Chromosome"/>
</dbReference>
<protein>
    <submittedName>
        <fullName evidence="1">Uncharacterized protein</fullName>
    </submittedName>
</protein>
<keyword evidence="2" id="KW-1185">Reference proteome</keyword>
<proteinExistence type="predicted"/>
<dbReference type="RefSeq" id="WP_168570211.1">
    <property type="nucleotide sequence ID" value="NZ_CP051167.1"/>
</dbReference>
<dbReference type="AlphaFoldDB" id="A0A6H1U1L2"/>
<name>A0A6H1U1L2_9CYAN</name>